<proteinExistence type="predicted"/>
<evidence type="ECO:0000256" key="1">
    <source>
        <dbReference type="SAM" id="MobiDB-lite"/>
    </source>
</evidence>
<feature type="region of interest" description="Disordered" evidence="1">
    <location>
        <begin position="1"/>
        <end position="39"/>
    </location>
</feature>
<sequence length="98" mass="10403">MHIQRGVAIYTLAQHPRRTHSPHSDPTALATMAKSSDAPATKCELVLSYQLDSAQALRAAKALTAHNKSSESTKAAASTKKNLLEDESSEDDDVAADG</sequence>
<feature type="compositionally biased region" description="Acidic residues" evidence="1">
    <location>
        <begin position="85"/>
        <end position="98"/>
    </location>
</feature>
<keyword evidence="2" id="KW-0647">Proteasome</keyword>
<dbReference type="GeneID" id="92005788"/>
<evidence type="ECO:0000313" key="3">
    <source>
        <dbReference type="Proteomes" id="UP001430584"/>
    </source>
</evidence>
<dbReference type="GO" id="GO:0000502">
    <property type="term" value="C:proteasome complex"/>
    <property type="evidence" value="ECO:0007669"/>
    <property type="project" value="UniProtKB-KW"/>
</dbReference>
<keyword evidence="3" id="KW-1185">Reference proteome</keyword>
<feature type="region of interest" description="Disordered" evidence="1">
    <location>
        <begin position="64"/>
        <end position="98"/>
    </location>
</feature>
<organism evidence="2 3">
    <name type="scientific">Diplodia seriata</name>
    <dbReference type="NCBI Taxonomy" id="420778"/>
    <lineage>
        <taxon>Eukaryota</taxon>
        <taxon>Fungi</taxon>
        <taxon>Dikarya</taxon>
        <taxon>Ascomycota</taxon>
        <taxon>Pezizomycotina</taxon>
        <taxon>Dothideomycetes</taxon>
        <taxon>Dothideomycetes incertae sedis</taxon>
        <taxon>Botryosphaeriales</taxon>
        <taxon>Botryosphaeriaceae</taxon>
        <taxon>Diplodia</taxon>
    </lineage>
</organism>
<protein>
    <submittedName>
        <fullName evidence="2">Proteasome-interacting protein cic1</fullName>
    </submittedName>
</protein>
<dbReference type="RefSeq" id="XP_066635760.1">
    <property type="nucleotide sequence ID" value="XM_066773193.1"/>
</dbReference>
<feature type="compositionally biased region" description="Low complexity" evidence="1">
    <location>
        <begin position="64"/>
        <end position="81"/>
    </location>
</feature>
<dbReference type="EMBL" id="JAJVCZ030000002">
    <property type="protein sequence ID" value="KAL0262731.1"/>
    <property type="molecule type" value="Genomic_DNA"/>
</dbReference>
<reference evidence="2 3" key="1">
    <citation type="submission" date="2024-02" db="EMBL/GenBank/DDBJ databases">
        <title>De novo assembly and annotation of 12 fungi associated with fruit tree decline syndrome in Ontario, Canada.</title>
        <authorList>
            <person name="Sulman M."/>
            <person name="Ellouze W."/>
            <person name="Ilyukhin E."/>
        </authorList>
    </citation>
    <scope>NUCLEOTIDE SEQUENCE [LARGE SCALE GENOMIC DNA]</scope>
    <source>
        <strain evidence="2 3">FDS-637</strain>
    </source>
</reference>
<dbReference type="Proteomes" id="UP001430584">
    <property type="component" value="Unassembled WGS sequence"/>
</dbReference>
<gene>
    <name evidence="2" type="primary">CIC1_2</name>
    <name evidence="2" type="ORF">SLS55_001703</name>
</gene>
<name>A0ABR3CSQ1_9PEZI</name>
<evidence type="ECO:0000313" key="2">
    <source>
        <dbReference type="EMBL" id="KAL0262731.1"/>
    </source>
</evidence>
<comment type="caution">
    <text evidence="2">The sequence shown here is derived from an EMBL/GenBank/DDBJ whole genome shotgun (WGS) entry which is preliminary data.</text>
</comment>
<accession>A0ABR3CSQ1</accession>